<feature type="transmembrane region" description="Helical" evidence="1">
    <location>
        <begin position="122"/>
        <end position="150"/>
    </location>
</feature>
<evidence type="ECO:0000313" key="3">
    <source>
        <dbReference type="Proteomes" id="UP001597387"/>
    </source>
</evidence>
<reference evidence="3" key="1">
    <citation type="journal article" date="2019" name="Int. J. Syst. Evol. Microbiol.">
        <title>The Global Catalogue of Microorganisms (GCM) 10K type strain sequencing project: providing services to taxonomists for standard genome sequencing and annotation.</title>
        <authorList>
            <consortium name="The Broad Institute Genomics Platform"/>
            <consortium name="The Broad Institute Genome Sequencing Center for Infectious Disease"/>
            <person name="Wu L."/>
            <person name="Ma J."/>
        </authorList>
    </citation>
    <scope>NUCLEOTIDE SEQUENCE [LARGE SCALE GENOMIC DNA]</scope>
    <source>
        <strain evidence="3">KCTC 42217</strain>
    </source>
</reference>
<proteinExistence type="predicted"/>
<dbReference type="Proteomes" id="UP001597387">
    <property type="component" value="Unassembled WGS sequence"/>
</dbReference>
<protein>
    <recommendedName>
        <fullName evidence="4">Glycerophosphoryl diester phosphodiesterase membrane domain-containing protein</fullName>
    </recommendedName>
</protein>
<comment type="caution">
    <text evidence="2">The sequence shown here is derived from an EMBL/GenBank/DDBJ whole genome shotgun (WGS) entry which is preliminary data.</text>
</comment>
<feature type="transmembrane region" description="Helical" evidence="1">
    <location>
        <begin position="238"/>
        <end position="257"/>
    </location>
</feature>
<keyword evidence="1" id="KW-0812">Transmembrane</keyword>
<keyword evidence="1" id="KW-0472">Membrane</keyword>
<dbReference type="RefSeq" id="WP_255899739.1">
    <property type="nucleotide sequence ID" value="NZ_JAFMZO010000001.1"/>
</dbReference>
<evidence type="ECO:0008006" key="4">
    <source>
        <dbReference type="Google" id="ProtNLM"/>
    </source>
</evidence>
<feature type="transmembrane region" description="Helical" evidence="1">
    <location>
        <begin position="156"/>
        <end position="173"/>
    </location>
</feature>
<sequence length="287" mass="32093">MRENIEFRQVRDFGQLVNDTFVFSKQNLKPLLKSIFIICGFFLVASIVAATFYALRVQEGVASGEAESPKTVLGWEYAVSMVFMLLFYTSISATVFSFINLYVQKGNEAPAVEEVWESVKYFFFRVLGSGVLLAILLVVGLMLCVIPGIYLWPPTSIIMAIIVFENGSFSYAFDRGFKLVKDHWWTTFGAMFIVMLVMVAATMVVVLPVALLTAGSVFITKTDVSGPIVILNTVLETAVQIFYFLPYVAVALCYFNLVELKEGTGLMDRVDMIGQNKPDSDLPEEQY</sequence>
<feature type="transmembrane region" description="Helical" evidence="1">
    <location>
        <begin position="185"/>
        <end position="218"/>
    </location>
</feature>
<dbReference type="EMBL" id="JBHUHZ010000001">
    <property type="protein sequence ID" value="MFD2161280.1"/>
    <property type="molecule type" value="Genomic_DNA"/>
</dbReference>
<name>A0ABW4ZGW4_9SPHI</name>
<gene>
    <name evidence="2" type="ORF">ACFSJU_02690</name>
</gene>
<feature type="transmembrane region" description="Helical" evidence="1">
    <location>
        <begin position="75"/>
        <end position="101"/>
    </location>
</feature>
<feature type="transmembrane region" description="Helical" evidence="1">
    <location>
        <begin position="35"/>
        <end position="55"/>
    </location>
</feature>
<keyword evidence="1" id="KW-1133">Transmembrane helix</keyword>
<organism evidence="2 3">
    <name type="scientific">Paradesertivirga mongoliensis</name>
    <dbReference type="NCBI Taxonomy" id="2100740"/>
    <lineage>
        <taxon>Bacteria</taxon>
        <taxon>Pseudomonadati</taxon>
        <taxon>Bacteroidota</taxon>
        <taxon>Sphingobacteriia</taxon>
        <taxon>Sphingobacteriales</taxon>
        <taxon>Sphingobacteriaceae</taxon>
        <taxon>Paradesertivirga</taxon>
    </lineage>
</organism>
<keyword evidence="3" id="KW-1185">Reference proteome</keyword>
<evidence type="ECO:0000313" key="2">
    <source>
        <dbReference type="EMBL" id="MFD2161280.1"/>
    </source>
</evidence>
<evidence type="ECO:0000256" key="1">
    <source>
        <dbReference type="SAM" id="Phobius"/>
    </source>
</evidence>
<accession>A0ABW4ZGW4</accession>